<dbReference type="PANTHER" id="PTHR12428">
    <property type="entry name" value="OXA1"/>
    <property type="match status" value="1"/>
</dbReference>
<reference evidence="6" key="1">
    <citation type="submission" date="2012-04" db="EMBL/GenBank/DDBJ databases">
        <title>The Genome Sequence of Loa loa.</title>
        <authorList>
            <consortium name="The Broad Institute Genome Sequencing Platform"/>
            <consortium name="Broad Institute Genome Sequencing Center for Infectious Disease"/>
            <person name="Nutman T.B."/>
            <person name="Fink D.L."/>
            <person name="Russ C."/>
            <person name="Young S."/>
            <person name="Zeng Q."/>
            <person name="Gargeya S."/>
            <person name="Alvarado L."/>
            <person name="Berlin A."/>
            <person name="Chapman S.B."/>
            <person name="Chen Z."/>
            <person name="Freedman E."/>
            <person name="Gellesch M."/>
            <person name="Goldberg J."/>
            <person name="Griggs A."/>
            <person name="Gujja S."/>
            <person name="Heilman E.R."/>
            <person name="Heiman D."/>
            <person name="Howarth C."/>
            <person name="Mehta T."/>
            <person name="Neiman D."/>
            <person name="Pearson M."/>
            <person name="Roberts A."/>
            <person name="Saif S."/>
            <person name="Shea T."/>
            <person name="Shenoy N."/>
            <person name="Sisk P."/>
            <person name="Stolte C."/>
            <person name="Sykes S."/>
            <person name="White J."/>
            <person name="Yandava C."/>
            <person name="Haas B."/>
            <person name="Henn M.R."/>
            <person name="Nusbaum C."/>
            <person name="Birren B."/>
        </authorList>
    </citation>
    <scope>NUCLEOTIDE SEQUENCE [LARGE SCALE GENOMIC DNA]</scope>
</reference>
<gene>
    <name evidence="6" type="ORF">LOAG_04052</name>
</gene>
<keyword evidence="4" id="KW-0472">Membrane</keyword>
<name>A0A1S0U379_LOALO</name>
<evidence type="ECO:0000256" key="2">
    <source>
        <dbReference type="ARBA" id="ARBA00022692"/>
    </source>
</evidence>
<evidence type="ECO:0000256" key="5">
    <source>
        <dbReference type="SAM" id="MobiDB-lite"/>
    </source>
</evidence>
<accession>A0A1S0U379</accession>
<keyword evidence="2" id="KW-0812">Transmembrane</keyword>
<evidence type="ECO:0000256" key="4">
    <source>
        <dbReference type="ARBA" id="ARBA00023136"/>
    </source>
</evidence>
<proteinExistence type="predicted"/>
<dbReference type="EMBL" id="JH712166">
    <property type="protein sequence ID" value="EFO24436.2"/>
    <property type="molecule type" value="Genomic_DNA"/>
</dbReference>
<evidence type="ECO:0000256" key="1">
    <source>
        <dbReference type="ARBA" id="ARBA00004141"/>
    </source>
</evidence>
<protein>
    <submittedName>
        <fullName evidence="6">Uncharacterized protein</fullName>
    </submittedName>
</protein>
<evidence type="ECO:0000313" key="6">
    <source>
        <dbReference type="EMBL" id="EFO24436.2"/>
    </source>
</evidence>
<dbReference type="InParanoid" id="A0A1S0U379"/>
<dbReference type="KEGG" id="loa:LOAG_04052"/>
<comment type="subcellular location">
    <subcellularLocation>
        <location evidence="1">Membrane</location>
        <topology evidence="1">Multi-pass membrane protein</topology>
    </subcellularLocation>
</comment>
<dbReference type="GeneID" id="9941450"/>
<dbReference type="GO" id="GO:0032979">
    <property type="term" value="P:protein insertion into mitochondrial inner membrane from matrix"/>
    <property type="evidence" value="ECO:0007669"/>
    <property type="project" value="TreeGrafter"/>
</dbReference>
<dbReference type="InterPro" id="IPR001708">
    <property type="entry name" value="YidC/ALB3/OXA1/COX18"/>
</dbReference>
<dbReference type="AlphaFoldDB" id="A0A1S0U379"/>
<dbReference type="OrthoDB" id="2148490at2759"/>
<keyword evidence="3" id="KW-1133">Transmembrane helix</keyword>
<dbReference type="PANTHER" id="PTHR12428:SF66">
    <property type="entry name" value="MITOCHONDRIAL INNER MEMBRANE PROTEIN OXA1L"/>
    <property type="match status" value="1"/>
</dbReference>
<feature type="compositionally biased region" description="Basic and acidic residues" evidence="5">
    <location>
        <begin position="410"/>
        <end position="419"/>
    </location>
</feature>
<dbReference type="CTD" id="9941450"/>
<dbReference type="OMA" id="VYWITSS"/>
<dbReference type="GO" id="GO:0005743">
    <property type="term" value="C:mitochondrial inner membrane"/>
    <property type="evidence" value="ECO:0007669"/>
    <property type="project" value="TreeGrafter"/>
</dbReference>
<sequence>MSIHAILYRIAAKRLGGIIPSTSTGVLSFPSATVWKNVDNRRNFSSNTYFDVAAELQGHPIVQWFERSIKASCNYAQNLIENSGLSITPLEHLGLYTWWKPSSWYRVFLECLHTNYELSWLATIICATVLIRIATLYLPTLILWKRIRFEKVQLPFLYHIRSRVGSIILYSSSVGLFLTQYCGIKKMAEVIYPSWTASGTLSFIDLTVPDPAFLLPTLTAICFTFAIKRWIETLQVEKAVSSWMLGLKPDNAIYPIAACSLLVASNVPSVVCVYWITSSLISGMHATVLRTDTVRTLLHLHSVYSDPSEIRRAELLNYVSEMRQRRANETLEIQKEVAEIKTENQGEELFKSLVKEAENIRLERDSLFRQSWRENAVLPSSKIAKLMEQHIQEAARANVVTKARKPKSRMKADSQKFEIDEITAS</sequence>
<evidence type="ECO:0000256" key="3">
    <source>
        <dbReference type="ARBA" id="ARBA00022989"/>
    </source>
</evidence>
<dbReference type="RefSeq" id="XP_020303174.1">
    <property type="nucleotide sequence ID" value="XM_020446494.1"/>
</dbReference>
<feature type="region of interest" description="Disordered" evidence="5">
    <location>
        <begin position="403"/>
        <end position="425"/>
    </location>
</feature>
<dbReference type="GO" id="GO:0032977">
    <property type="term" value="F:membrane insertase activity"/>
    <property type="evidence" value="ECO:0007669"/>
    <property type="project" value="InterPro"/>
</dbReference>
<organism evidence="6">
    <name type="scientific">Loa loa</name>
    <name type="common">Eye worm</name>
    <name type="synonym">Filaria loa</name>
    <dbReference type="NCBI Taxonomy" id="7209"/>
    <lineage>
        <taxon>Eukaryota</taxon>
        <taxon>Metazoa</taxon>
        <taxon>Ecdysozoa</taxon>
        <taxon>Nematoda</taxon>
        <taxon>Chromadorea</taxon>
        <taxon>Rhabditida</taxon>
        <taxon>Spirurina</taxon>
        <taxon>Spiruromorpha</taxon>
        <taxon>Filarioidea</taxon>
        <taxon>Onchocercidae</taxon>
        <taxon>Loa</taxon>
    </lineage>
</organism>